<comment type="caution">
    <text evidence="1">The sequence shown here is derived from an EMBL/GenBank/DDBJ whole genome shotgun (WGS) entry which is preliminary data.</text>
</comment>
<organism evidence="1 2">
    <name type="scientific">Trichonephila clavipes</name>
    <name type="common">Golden silk orbweaver</name>
    <name type="synonym">Nephila clavipes</name>
    <dbReference type="NCBI Taxonomy" id="2585209"/>
    <lineage>
        <taxon>Eukaryota</taxon>
        <taxon>Metazoa</taxon>
        <taxon>Ecdysozoa</taxon>
        <taxon>Arthropoda</taxon>
        <taxon>Chelicerata</taxon>
        <taxon>Arachnida</taxon>
        <taxon>Araneae</taxon>
        <taxon>Araneomorphae</taxon>
        <taxon>Entelegynae</taxon>
        <taxon>Araneoidea</taxon>
        <taxon>Nephilidae</taxon>
        <taxon>Trichonephila</taxon>
    </lineage>
</organism>
<evidence type="ECO:0000313" key="2">
    <source>
        <dbReference type="Proteomes" id="UP000887159"/>
    </source>
</evidence>
<dbReference type="InterPro" id="IPR036397">
    <property type="entry name" value="RNaseH_sf"/>
</dbReference>
<dbReference type="GO" id="GO:0003676">
    <property type="term" value="F:nucleic acid binding"/>
    <property type="evidence" value="ECO:0007669"/>
    <property type="project" value="InterPro"/>
</dbReference>
<keyword evidence="2" id="KW-1185">Reference proteome</keyword>
<dbReference type="EMBL" id="BMAU01021233">
    <property type="protein sequence ID" value="GFY02746.1"/>
    <property type="molecule type" value="Genomic_DNA"/>
</dbReference>
<protein>
    <submittedName>
        <fullName evidence="1">Uncharacterized protein</fullName>
    </submittedName>
</protein>
<name>A0A8X6RYZ6_TRICX</name>
<reference evidence="1" key="1">
    <citation type="submission" date="2020-08" db="EMBL/GenBank/DDBJ databases">
        <title>Multicomponent nature underlies the extraordinary mechanical properties of spider dragline silk.</title>
        <authorList>
            <person name="Kono N."/>
            <person name="Nakamura H."/>
            <person name="Mori M."/>
            <person name="Yoshida Y."/>
            <person name="Ohtoshi R."/>
            <person name="Malay A.D."/>
            <person name="Moran D.A.P."/>
            <person name="Tomita M."/>
            <person name="Numata K."/>
            <person name="Arakawa K."/>
        </authorList>
    </citation>
    <scope>NUCLEOTIDE SEQUENCE</scope>
</reference>
<accession>A0A8X6RYZ6</accession>
<dbReference type="Gene3D" id="3.30.420.10">
    <property type="entry name" value="Ribonuclease H-like superfamily/Ribonuclease H"/>
    <property type="match status" value="1"/>
</dbReference>
<evidence type="ECO:0000313" key="1">
    <source>
        <dbReference type="EMBL" id="GFY02746.1"/>
    </source>
</evidence>
<gene>
    <name evidence="1" type="ORF">TNCV_3506261</name>
</gene>
<proteinExistence type="predicted"/>
<dbReference type="AlphaFoldDB" id="A0A8X6RYZ6"/>
<sequence length="90" mass="10791">MLWLRTSFLWTIIHDHSDVIFMMNFLKKGIFSIDWLLRSPNLNSIEHVWDDLGRAISQSNPSLKIRPRRYALCLNSQLNPFPYCYVFFKL</sequence>
<dbReference type="Proteomes" id="UP000887159">
    <property type="component" value="Unassembled WGS sequence"/>
</dbReference>